<feature type="domain" description="Transglycosylase SLT" evidence="1">
    <location>
        <begin position="68"/>
        <end position="167"/>
    </location>
</feature>
<dbReference type="EMBL" id="CP114014">
    <property type="protein sequence ID" value="XAY03237.1"/>
    <property type="molecule type" value="Genomic_DNA"/>
</dbReference>
<sequence length="225" mass="22038">MTAMAVQRVAELHAMFAALQAPPAPVAAPTTSFAGVLDEATAATASAAPAVVPAPTVAAGSTPYAAEIDAAAAKYGLDPALLRGLVKQESGFDPNARSSAGATGLTQLMPATARSLGVTDATDPAQALDGGANYLKQQLDRFGGDASKALAAYNAGPGAVQKYGGIPPYAETQAYVQKVLAFAEQFRAQGVAAAAPAPAALAVPAAATAAAAGSSAWATSPGVTT</sequence>
<accession>A0AAU7ANM7</accession>
<evidence type="ECO:0000259" key="1">
    <source>
        <dbReference type="Pfam" id="PF01464"/>
    </source>
</evidence>
<organism evidence="2">
    <name type="scientific">Paraconexibacter sp. AEG42_29</name>
    <dbReference type="NCBI Taxonomy" id="2997339"/>
    <lineage>
        <taxon>Bacteria</taxon>
        <taxon>Bacillati</taxon>
        <taxon>Actinomycetota</taxon>
        <taxon>Thermoleophilia</taxon>
        <taxon>Solirubrobacterales</taxon>
        <taxon>Paraconexibacteraceae</taxon>
        <taxon>Paraconexibacter</taxon>
    </lineage>
</organism>
<proteinExistence type="predicted"/>
<dbReference type="AlphaFoldDB" id="A0AAU7ANM7"/>
<dbReference type="CDD" id="cd00254">
    <property type="entry name" value="LT-like"/>
    <property type="match status" value="1"/>
</dbReference>
<dbReference type="SUPFAM" id="SSF53955">
    <property type="entry name" value="Lysozyme-like"/>
    <property type="match status" value="1"/>
</dbReference>
<dbReference type="Pfam" id="PF01464">
    <property type="entry name" value="SLT"/>
    <property type="match status" value="1"/>
</dbReference>
<gene>
    <name evidence="2" type="ORF">DSM112329_00049</name>
</gene>
<dbReference type="InterPro" id="IPR008258">
    <property type="entry name" value="Transglycosylase_SLT_dom_1"/>
</dbReference>
<name>A0AAU7ANM7_9ACTN</name>
<dbReference type="InterPro" id="IPR023346">
    <property type="entry name" value="Lysozyme-like_dom_sf"/>
</dbReference>
<dbReference type="Gene3D" id="1.10.530.10">
    <property type="match status" value="1"/>
</dbReference>
<protein>
    <submittedName>
        <fullName evidence="2">Lytic tail protein</fullName>
    </submittedName>
</protein>
<dbReference type="PANTHER" id="PTHR37423:SF2">
    <property type="entry name" value="MEMBRANE-BOUND LYTIC MUREIN TRANSGLYCOSYLASE C"/>
    <property type="match status" value="1"/>
</dbReference>
<dbReference type="PANTHER" id="PTHR37423">
    <property type="entry name" value="SOLUBLE LYTIC MUREIN TRANSGLYCOSYLASE-RELATED"/>
    <property type="match status" value="1"/>
</dbReference>
<dbReference type="KEGG" id="parq:DSM112329_00049"/>
<evidence type="ECO:0000313" key="2">
    <source>
        <dbReference type="EMBL" id="XAY03237.1"/>
    </source>
</evidence>
<reference evidence="2" key="1">
    <citation type="submission" date="2022-12" db="EMBL/GenBank/DDBJ databases">
        <title>Paraconexibacter alkalitolerans sp. nov. and Baekduia alba sp. nov., isolated from soil and emended description of the genera Paraconexibacter (Chun et al., 2020) and Baekduia (An et al., 2020).</title>
        <authorList>
            <person name="Vieira S."/>
            <person name="Huber K.J."/>
            <person name="Geppert A."/>
            <person name="Wolf J."/>
            <person name="Neumann-Schaal M."/>
            <person name="Muesken M."/>
            <person name="Overmann J."/>
        </authorList>
    </citation>
    <scope>NUCLEOTIDE SEQUENCE</scope>
    <source>
        <strain evidence="2">AEG42_29</strain>
    </source>
</reference>